<dbReference type="PANTHER" id="PTHR30561">
    <property type="entry name" value="SMR FAMILY PROTON-DEPENDENT DRUG EFFLUX TRANSPORTER SUGE"/>
    <property type="match status" value="1"/>
</dbReference>
<keyword evidence="12" id="KW-1185">Reference proteome</keyword>
<keyword evidence="6 10" id="KW-1133">Transmembrane helix</keyword>
<feature type="transmembrane region" description="Helical" evidence="10">
    <location>
        <begin position="30"/>
        <end position="49"/>
    </location>
</feature>
<dbReference type="InterPro" id="IPR045324">
    <property type="entry name" value="Small_multidrug_res"/>
</dbReference>
<feature type="transmembrane region" description="Helical" evidence="10">
    <location>
        <begin position="55"/>
        <end position="74"/>
    </location>
</feature>
<evidence type="ECO:0000256" key="10">
    <source>
        <dbReference type="SAM" id="Phobius"/>
    </source>
</evidence>
<dbReference type="GO" id="GO:0015220">
    <property type="term" value="F:choline transmembrane transporter activity"/>
    <property type="evidence" value="ECO:0007669"/>
    <property type="project" value="TreeGrafter"/>
</dbReference>
<dbReference type="GO" id="GO:0005886">
    <property type="term" value="C:plasma membrane"/>
    <property type="evidence" value="ECO:0007669"/>
    <property type="project" value="UniProtKB-SubCell"/>
</dbReference>
<evidence type="ECO:0000256" key="5">
    <source>
        <dbReference type="ARBA" id="ARBA00022692"/>
    </source>
</evidence>
<proteinExistence type="inferred from homology"/>
<dbReference type="SUPFAM" id="SSF103481">
    <property type="entry name" value="Multidrug resistance efflux transporter EmrE"/>
    <property type="match status" value="1"/>
</dbReference>
<gene>
    <name evidence="11" type="ORF">FGL95_12190</name>
</gene>
<comment type="similarity">
    <text evidence="2">Belongs to the drug/metabolite transporter (DMT) superfamily. Small multidrug resistance (SMR) (TC 2.A.7.1) family. Mmr subfamily.</text>
</comment>
<evidence type="ECO:0000256" key="9">
    <source>
        <dbReference type="RuleBase" id="RU003942"/>
    </source>
</evidence>
<accession>A0A848KF78</accession>
<dbReference type="GO" id="GO:0046677">
    <property type="term" value="P:response to antibiotic"/>
    <property type="evidence" value="ECO:0007669"/>
    <property type="project" value="UniProtKB-KW"/>
</dbReference>
<dbReference type="RefSeq" id="WP_169586977.1">
    <property type="nucleotide sequence ID" value="NZ_VCQU01000003.1"/>
</dbReference>
<keyword evidence="4" id="KW-1003">Cell membrane</keyword>
<evidence type="ECO:0000256" key="1">
    <source>
        <dbReference type="ARBA" id="ARBA00004651"/>
    </source>
</evidence>
<organism evidence="11 12">
    <name type="scientific">Antrihabitans stalactiti</name>
    <dbReference type="NCBI Taxonomy" id="2584121"/>
    <lineage>
        <taxon>Bacteria</taxon>
        <taxon>Bacillati</taxon>
        <taxon>Actinomycetota</taxon>
        <taxon>Actinomycetes</taxon>
        <taxon>Mycobacteriales</taxon>
        <taxon>Nocardiaceae</taxon>
        <taxon>Antrihabitans</taxon>
    </lineage>
</organism>
<evidence type="ECO:0000256" key="4">
    <source>
        <dbReference type="ARBA" id="ARBA00022475"/>
    </source>
</evidence>
<feature type="transmembrane region" description="Helical" evidence="10">
    <location>
        <begin position="86"/>
        <end position="104"/>
    </location>
</feature>
<dbReference type="PANTHER" id="PTHR30561:SF1">
    <property type="entry name" value="MULTIDRUG TRANSPORTER EMRE"/>
    <property type="match status" value="1"/>
</dbReference>
<evidence type="ECO:0000256" key="3">
    <source>
        <dbReference type="ARBA" id="ARBA00022448"/>
    </source>
</evidence>
<evidence type="ECO:0000256" key="8">
    <source>
        <dbReference type="ARBA" id="ARBA00023251"/>
    </source>
</evidence>
<comment type="caution">
    <text evidence="11">The sequence shown here is derived from an EMBL/GenBank/DDBJ whole genome shotgun (WGS) entry which is preliminary data.</text>
</comment>
<dbReference type="EMBL" id="VCQU01000003">
    <property type="protein sequence ID" value="NMN95794.1"/>
    <property type="molecule type" value="Genomic_DNA"/>
</dbReference>
<dbReference type="Proteomes" id="UP000535543">
    <property type="component" value="Unassembled WGS sequence"/>
</dbReference>
<evidence type="ECO:0000256" key="7">
    <source>
        <dbReference type="ARBA" id="ARBA00023136"/>
    </source>
</evidence>
<dbReference type="AlphaFoldDB" id="A0A848KF78"/>
<name>A0A848KF78_9NOCA</name>
<keyword evidence="7 10" id="KW-0472">Membrane</keyword>
<comment type="subcellular location">
    <subcellularLocation>
        <location evidence="1 9">Cell membrane</location>
        <topology evidence="1 9">Multi-pass membrane protein</topology>
    </subcellularLocation>
</comment>
<evidence type="ECO:0000313" key="11">
    <source>
        <dbReference type="EMBL" id="NMN95794.1"/>
    </source>
</evidence>
<dbReference type="InterPro" id="IPR037185">
    <property type="entry name" value="EmrE-like"/>
</dbReference>
<reference evidence="11 12" key="1">
    <citation type="submission" date="2019-05" db="EMBL/GenBank/DDBJ databases">
        <authorList>
            <person name="Lee S.D."/>
        </authorList>
    </citation>
    <scope>NUCLEOTIDE SEQUENCE [LARGE SCALE GENOMIC DNA]</scope>
    <source>
        <strain evidence="11 12">YC2-7</strain>
    </source>
</reference>
<evidence type="ECO:0000256" key="2">
    <source>
        <dbReference type="ARBA" id="ARBA00007822"/>
    </source>
</evidence>
<feature type="transmembrane region" description="Helical" evidence="10">
    <location>
        <begin position="6"/>
        <end position="23"/>
    </location>
</feature>
<dbReference type="Pfam" id="PF00893">
    <property type="entry name" value="Multi_Drug_Res"/>
    <property type="match status" value="1"/>
</dbReference>
<dbReference type="Gene3D" id="1.10.3730.20">
    <property type="match status" value="1"/>
</dbReference>
<keyword evidence="5 9" id="KW-0812">Transmembrane</keyword>
<dbReference type="GO" id="GO:0015297">
    <property type="term" value="F:antiporter activity"/>
    <property type="evidence" value="ECO:0007669"/>
    <property type="project" value="TreeGrafter"/>
</dbReference>
<dbReference type="InterPro" id="IPR000390">
    <property type="entry name" value="Small_drug/metabolite_transptr"/>
</dbReference>
<keyword evidence="8" id="KW-0046">Antibiotic resistance</keyword>
<reference evidence="11 12" key="2">
    <citation type="submission" date="2020-06" db="EMBL/GenBank/DDBJ databases">
        <title>Antribacter stalactiti gen. nov., sp. nov., a new member of the family Nacardiaceae isolated from a cave.</title>
        <authorList>
            <person name="Kim I.S."/>
        </authorList>
    </citation>
    <scope>NUCLEOTIDE SEQUENCE [LARGE SCALE GENOMIC DNA]</scope>
    <source>
        <strain evidence="11 12">YC2-7</strain>
    </source>
</reference>
<dbReference type="GO" id="GO:0031460">
    <property type="term" value="P:glycine betaine transport"/>
    <property type="evidence" value="ECO:0007669"/>
    <property type="project" value="TreeGrafter"/>
</dbReference>
<evidence type="ECO:0000313" key="12">
    <source>
        <dbReference type="Proteomes" id="UP000535543"/>
    </source>
</evidence>
<dbReference type="GO" id="GO:0015199">
    <property type="term" value="F:amino-acid betaine transmembrane transporter activity"/>
    <property type="evidence" value="ECO:0007669"/>
    <property type="project" value="TreeGrafter"/>
</dbReference>
<evidence type="ECO:0000256" key="6">
    <source>
        <dbReference type="ARBA" id="ARBA00022989"/>
    </source>
</evidence>
<protein>
    <submittedName>
        <fullName evidence="11">QacE family quaternary ammonium compound efflux SMR transporter</fullName>
    </submittedName>
</protein>
<sequence>MQYLLLAAAIVFEVIATLSLRVAATGRSRFYAVVVGGYIAAFVSLLAALREGIPLGIAYGIWAAVGVALTAVASKFLFGEVLTRRMLAGIALIAAGVLLIEVGSGHS</sequence>
<keyword evidence="3" id="KW-0813">Transport</keyword>